<sequence>MGRSNGRKQQRHQMRAAAKAFSHDNKPLRRLDAIKAVGEPTLQEEHGELLRAVTVQEEARGDELRLLASIARGKAQEMHQMLNSITQSLARKYAQEQYGLPYVETLDVRSIYTLATFLTAEVGNSGYYDEDVSLEELMVMKAVETVVEEHVPERLLQCIAAKIQQSQDNPELTWFDDNDKLNQETLGKFIDGCEDNALRESLTLLRDVLIKDEEERAECIFCEDSCRKKLHRLAMHMTRAAGSKQCSSNLKEDLSSDVQKLADEVVAAAKKRRKLELMESGGAGTMCLMAAAHPSLHVNSSNKGFIVPPKKLEFNVAGRAIVAFTGQILSIDIGEIDPELSLKEAIQHMGLRLGAYKWLIITCMPNPRSDVHLVGRLFVSKCNMPEHRGDWAIVQKRQRTLAFKKWGYHLYFHIFSG</sequence>
<evidence type="ECO:0000313" key="3">
    <source>
        <dbReference type="EMBL" id="KAG5182497.1"/>
    </source>
</evidence>
<evidence type="ECO:0000313" key="4">
    <source>
        <dbReference type="Proteomes" id="UP000664859"/>
    </source>
</evidence>
<dbReference type="EMBL" id="JAFCMP010000358">
    <property type="protein sequence ID" value="KAG5180742.1"/>
    <property type="molecule type" value="Genomic_DNA"/>
</dbReference>
<dbReference type="OrthoDB" id="10646368at2759"/>
<dbReference type="Proteomes" id="UP000664859">
    <property type="component" value="Unassembled WGS sequence"/>
</dbReference>
<evidence type="ECO:0000256" key="1">
    <source>
        <dbReference type="SAM" id="Coils"/>
    </source>
</evidence>
<accession>A0A835YYQ3</accession>
<comment type="caution">
    <text evidence="3">The sequence shown here is derived from an EMBL/GenBank/DDBJ whole genome shotgun (WGS) entry which is preliminary data.</text>
</comment>
<gene>
    <name evidence="2" type="ORF">JKP88DRAFT_256139</name>
    <name evidence="3" type="ORF">JKP88DRAFT_318728</name>
</gene>
<dbReference type="EMBL" id="JAFCMP010000244">
    <property type="protein sequence ID" value="KAG5182497.1"/>
    <property type="molecule type" value="Genomic_DNA"/>
</dbReference>
<feature type="coiled-coil region" evidence="1">
    <location>
        <begin position="251"/>
        <end position="278"/>
    </location>
</feature>
<reference evidence="3" key="1">
    <citation type="submission" date="2021-02" db="EMBL/GenBank/DDBJ databases">
        <title>First Annotated Genome of the Yellow-green Alga Tribonema minus.</title>
        <authorList>
            <person name="Mahan K.M."/>
        </authorList>
    </citation>
    <scope>NUCLEOTIDE SEQUENCE</scope>
    <source>
        <strain evidence="3">UTEX B ZZ1240</strain>
    </source>
</reference>
<dbReference type="AlphaFoldDB" id="A0A835YYQ3"/>
<protein>
    <submittedName>
        <fullName evidence="3">Uncharacterized protein</fullName>
    </submittedName>
</protein>
<evidence type="ECO:0000313" key="2">
    <source>
        <dbReference type="EMBL" id="KAG5180742.1"/>
    </source>
</evidence>
<keyword evidence="4" id="KW-1185">Reference proteome</keyword>
<keyword evidence="1" id="KW-0175">Coiled coil</keyword>
<organism evidence="3 4">
    <name type="scientific">Tribonema minus</name>
    <dbReference type="NCBI Taxonomy" id="303371"/>
    <lineage>
        <taxon>Eukaryota</taxon>
        <taxon>Sar</taxon>
        <taxon>Stramenopiles</taxon>
        <taxon>Ochrophyta</taxon>
        <taxon>PX clade</taxon>
        <taxon>Xanthophyceae</taxon>
        <taxon>Tribonematales</taxon>
        <taxon>Tribonemataceae</taxon>
        <taxon>Tribonema</taxon>
    </lineage>
</organism>
<proteinExistence type="predicted"/>
<name>A0A835YYQ3_9STRA</name>